<reference evidence="4" key="1">
    <citation type="submission" date="2017-02" db="EMBL/GenBank/DDBJ databases">
        <authorList>
            <person name="Daims H."/>
        </authorList>
    </citation>
    <scope>NUCLEOTIDE SEQUENCE [LARGE SCALE GENOMIC DNA]</scope>
</reference>
<dbReference type="GO" id="GO:0006270">
    <property type="term" value="P:DNA replication initiation"/>
    <property type="evidence" value="ECO:0007669"/>
    <property type="project" value="TreeGrafter"/>
</dbReference>
<evidence type="ECO:0000259" key="1">
    <source>
        <dbReference type="Pfam" id="PF00308"/>
    </source>
</evidence>
<dbReference type="AlphaFoldDB" id="A0A1R4H902"/>
<dbReference type="Pfam" id="PF05673">
    <property type="entry name" value="DUF815"/>
    <property type="match status" value="1"/>
</dbReference>
<proteinExistence type="predicted"/>
<dbReference type="InterPro" id="IPR055199">
    <property type="entry name" value="Hda_lid"/>
</dbReference>
<dbReference type="Proteomes" id="UP000195667">
    <property type="component" value="Unassembled WGS sequence"/>
</dbReference>
<protein>
    <submittedName>
        <fullName evidence="3">DnaA regulatory inactivator Hda</fullName>
    </submittedName>
</protein>
<dbReference type="NCBIfam" id="TIGR03420">
    <property type="entry name" value="DnaA_homol_Hda"/>
    <property type="match status" value="1"/>
</dbReference>
<dbReference type="EMBL" id="FUKI01000108">
    <property type="protein sequence ID" value="SJM92734.1"/>
    <property type="molecule type" value="Genomic_DNA"/>
</dbReference>
<evidence type="ECO:0000313" key="4">
    <source>
        <dbReference type="Proteomes" id="UP000195667"/>
    </source>
</evidence>
<dbReference type="OrthoDB" id="9784878at2"/>
<accession>A0A1R4H902</accession>
<dbReference type="InterPro" id="IPR027417">
    <property type="entry name" value="P-loop_NTPase"/>
</dbReference>
<dbReference type="SUPFAM" id="SSF52540">
    <property type="entry name" value="P-loop containing nucleoside triphosphate hydrolases"/>
    <property type="match status" value="1"/>
</dbReference>
<evidence type="ECO:0000259" key="2">
    <source>
        <dbReference type="Pfam" id="PF22688"/>
    </source>
</evidence>
<evidence type="ECO:0000313" key="3">
    <source>
        <dbReference type="EMBL" id="SJM92734.1"/>
    </source>
</evidence>
<gene>
    <name evidence="3" type="ORF">CRENPOLYSF1_330032</name>
</gene>
<dbReference type="Pfam" id="PF22688">
    <property type="entry name" value="Hda_lid"/>
    <property type="match status" value="1"/>
</dbReference>
<dbReference type="Gene3D" id="1.10.8.60">
    <property type="match status" value="1"/>
</dbReference>
<name>A0A1R4H902_9GAMM</name>
<organism evidence="3 4">
    <name type="scientific">Crenothrix polyspora</name>
    <dbReference type="NCBI Taxonomy" id="360316"/>
    <lineage>
        <taxon>Bacteria</taxon>
        <taxon>Pseudomonadati</taxon>
        <taxon>Pseudomonadota</taxon>
        <taxon>Gammaproteobacteria</taxon>
        <taxon>Methylococcales</taxon>
        <taxon>Crenotrichaceae</taxon>
        <taxon>Crenothrix</taxon>
    </lineage>
</organism>
<dbReference type="RefSeq" id="WP_087143521.1">
    <property type="nucleotide sequence ID" value="NZ_FUKI01000108.1"/>
</dbReference>
<dbReference type="InterPro" id="IPR008533">
    <property type="entry name" value="DUF815"/>
</dbReference>
<dbReference type="GO" id="GO:0032297">
    <property type="term" value="P:negative regulation of DNA-templated DNA replication initiation"/>
    <property type="evidence" value="ECO:0007669"/>
    <property type="project" value="InterPro"/>
</dbReference>
<keyword evidence="4" id="KW-1185">Reference proteome</keyword>
<dbReference type="Gene3D" id="3.40.50.300">
    <property type="entry name" value="P-loop containing nucleotide triphosphate hydrolases"/>
    <property type="match status" value="1"/>
</dbReference>
<dbReference type="InterPro" id="IPR017788">
    <property type="entry name" value="Hda"/>
</dbReference>
<feature type="domain" description="Hda lid" evidence="2">
    <location>
        <begin position="164"/>
        <end position="228"/>
    </location>
</feature>
<dbReference type="PANTHER" id="PTHR30050">
    <property type="entry name" value="CHROMOSOMAL REPLICATION INITIATOR PROTEIN DNAA"/>
    <property type="match status" value="1"/>
</dbReference>
<dbReference type="InterPro" id="IPR013317">
    <property type="entry name" value="DnaA_dom"/>
</dbReference>
<dbReference type="Pfam" id="PF00308">
    <property type="entry name" value="Bac_DnaA"/>
    <property type="match status" value="1"/>
</dbReference>
<feature type="domain" description="Chromosomal replication initiator protein DnaA ATPAse" evidence="1">
    <location>
        <begin position="92"/>
        <end position="157"/>
    </location>
</feature>
<dbReference type="PANTHER" id="PTHR30050:SF5">
    <property type="entry name" value="DNAA REGULATORY INACTIVATOR HDA"/>
    <property type="match status" value="1"/>
</dbReference>
<sequence length="235" mass="26927">MAEQIPLDFEFRANKTFADFFPAANQEIVSHLQRCVAGTGEQQIFLWGYHGQGKSHLLQACCHEMQKRGLRSFYYDLLPKNLTDTDIFTGLDDCDLVCLDNIEHIAGKADWELAFFNFFNRQRDLDRKLILSAASLPAHINLCLPDLKTRINWGLTLKLQPFSDPEQIAALIFKADKMGFDLSTSAGHFLLTHYHRDLESLWALLDTLDRASLIAKRKLTLPFLKQILNNQTELD</sequence>